<dbReference type="Proteomes" id="UP000297527">
    <property type="component" value="Unassembled WGS sequence"/>
</dbReference>
<reference evidence="1 2" key="1">
    <citation type="submission" date="2017-12" db="EMBL/GenBank/DDBJ databases">
        <title>Comparative genomics of Botrytis spp.</title>
        <authorList>
            <person name="Valero-Jimenez C.A."/>
            <person name="Tapia P."/>
            <person name="Veloso J."/>
            <person name="Silva-Moreno E."/>
            <person name="Staats M."/>
            <person name="Valdes J.H."/>
            <person name="Van Kan J.A.L."/>
        </authorList>
    </citation>
    <scope>NUCLEOTIDE SEQUENCE [LARGE SCALE GENOMIC DNA]</scope>
    <source>
        <strain evidence="1 2">MUCL11595</strain>
    </source>
</reference>
<organism evidence="1 2">
    <name type="scientific">Botryotinia convoluta</name>
    <dbReference type="NCBI Taxonomy" id="54673"/>
    <lineage>
        <taxon>Eukaryota</taxon>
        <taxon>Fungi</taxon>
        <taxon>Dikarya</taxon>
        <taxon>Ascomycota</taxon>
        <taxon>Pezizomycotina</taxon>
        <taxon>Leotiomycetes</taxon>
        <taxon>Helotiales</taxon>
        <taxon>Sclerotiniaceae</taxon>
        <taxon>Botryotinia</taxon>
    </lineage>
</organism>
<proteinExistence type="predicted"/>
<evidence type="ECO:0000313" key="2">
    <source>
        <dbReference type="Proteomes" id="UP000297527"/>
    </source>
</evidence>
<evidence type="ECO:0000313" key="1">
    <source>
        <dbReference type="EMBL" id="TGO43974.1"/>
    </source>
</evidence>
<gene>
    <name evidence="1" type="ORF">BCON_0683g00030</name>
</gene>
<dbReference type="AlphaFoldDB" id="A0A4Z1H445"/>
<dbReference type="EMBL" id="PQXN01000681">
    <property type="protein sequence ID" value="TGO43974.1"/>
    <property type="molecule type" value="Genomic_DNA"/>
</dbReference>
<keyword evidence="2" id="KW-1185">Reference proteome</keyword>
<name>A0A4Z1H445_9HELO</name>
<protein>
    <submittedName>
        <fullName evidence="1">Uncharacterized protein</fullName>
    </submittedName>
</protein>
<accession>A0A4Z1H445</accession>
<sequence length="82" mass="9573">MSYEGEQGHNYCTGIEFGPFETLSQIISEVTRRFIINGDKLGRKQVHPLCSIILDVNPSLVKHLNYHWSIVVQWLDVWSYQH</sequence>
<comment type="caution">
    <text evidence="1">The sequence shown here is derived from an EMBL/GenBank/DDBJ whole genome shotgun (WGS) entry which is preliminary data.</text>
</comment>